<dbReference type="NCBIfam" id="TIGR03930">
    <property type="entry name" value="WXG100_ESAT6"/>
    <property type="match status" value="1"/>
</dbReference>
<evidence type="ECO:0000256" key="1">
    <source>
        <dbReference type="RuleBase" id="RU362001"/>
    </source>
</evidence>
<dbReference type="InterPro" id="IPR010310">
    <property type="entry name" value="T7SS_ESAT-6-like"/>
</dbReference>
<name>A0ABV9Y5Y8_9PSEU</name>
<gene>
    <name evidence="2" type="ORF">ACFPFM_29150</name>
</gene>
<organism evidence="2 3">
    <name type="scientific">Saccharothrix xinjiangensis</name>
    <dbReference type="NCBI Taxonomy" id="204798"/>
    <lineage>
        <taxon>Bacteria</taxon>
        <taxon>Bacillati</taxon>
        <taxon>Actinomycetota</taxon>
        <taxon>Actinomycetes</taxon>
        <taxon>Pseudonocardiales</taxon>
        <taxon>Pseudonocardiaceae</taxon>
        <taxon>Saccharothrix</taxon>
    </lineage>
</organism>
<accession>A0ABV9Y5Y8</accession>
<proteinExistence type="inferred from homology"/>
<evidence type="ECO:0000313" key="3">
    <source>
        <dbReference type="Proteomes" id="UP001595833"/>
    </source>
</evidence>
<evidence type="ECO:0000313" key="2">
    <source>
        <dbReference type="EMBL" id="MFC5057801.1"/>
    </source>
</evidence>
<dbReference type="Proteomes" id="UP001595833">
    <property type="component" value="Unassembled WGS sequence"/>
</dbReference>
<dbReference type="Gene3D" id="1.10.287.1060">
    <property type="entry name" value="ESAT-6-like"/>
    <property type="match status" value="1"/>
</dbReference>
<comment type="similarity">
    <text evidence="1">Belongs to the WXG100 family.</text>
</comment>
<dbReference type="Pfam" id="PF06013">
    <property type="entry name" value="WXG100"/>
    <property type="match status" value="1"/>
</dbReference>
<dbReference type="RefSeq" id="WP_344036095.1">
    <property type="nucleotide sequence ID" value="NZ_BAAAKE010000004.1"/>
</dbReference>
<reference evidence="3" key="1">
    <citation type="journal article" date="2019" name="Int. J. Syst. Evol. Microbiol.">
        <title>The Global Catalogue of Microorganisms (GCM) 10K type strain sequencing project: providing services to taxonomists for standard genome sequencing and annotation.</title>
        <authorList>
            <consortium name="The Broad Institute Genomics Platform"/>
            <consortium name="The Broad Institute Genome Sequencing Center for Infectious Disease"/>
            <person name="Wu L."/>
            <person name="Ma J."/>
        </authorList>
    </citation>
    <scope>NUCLEOTIDE SEQUENCE [LARGE SCALE GENOMIC DNA]</scope>
    <source>
        <strain evidence="3">KCTC 12848</strain>
    </source>
</reference>
<sequence length="99" mass="10586">MVDTNRIKVSFGEMSSSGSAIQSQANQVQSELDSLKSRLAPLIAQWDGGASTEYQARQKEWDEAAAGIQQVLASIATAVLQAGEAYQAAEQQNAQRWGG</sequence>
<protein>
    <recommendedName>
        <fullName evidence="1">ESAT-6-like protein</fullName>
    </recommendedName>
</protein>
<keyword evidence="3" id="KW-1185">Reference proteome</keyword>
<dbReference type="InterPro" id="IPR036689">
    <property type="entry name" value="ESAT-6-like_sf"/>
</dbReference>
<dbReference type="EMBL" id="JBHSJB010000028">
    <property type="protein sequence ID" value="MFC5057801.1"/>
    <property type="molecule type" value="Genomic_DNA"/>
</dbReference>
<dbReference type="SUPFAM" id="SSF140453">
    <property type="entry name" value="EsxAB dimer-like"/>
    <property type="match status" value="1"/>
</dbReference>
<comment type="caution">
    <text evidence="2">The sequence shown here is derived from an EMBL/GenBank/DDBJ whole genome shotgun (WGS) entry which is preliminary data.</text>
</comment>